<dbReference type="AlphaFoldDB" id="A0AAD9J3J7"/>
<organism evidence="1 2">
    <name type="scientific">Ridgeia piscesae</name>
    <name type="common">Tubeworm</name>
    <dbReference type="NCBI Taxonomy" id="27915"/>
    <lineage>
        <taxon>Eukaryota</taxon>
        <taxon>Metazoa</taxon>
        <taxon>Spiralia</taxon>
        <taxon>Lophotrochozoa</taxon>
        <taxon>Annelida</taxon>
        <taxon>Polychaeta</taxon>
        <taxon>Sedentaria</taxon>
        <taxon>Canalipalpata</taxon>
        <taxon>Sabellida</taxon>
        <taxon>Siboglinidae</taxon>
        <taxon>Ridgeia</taxon>
    </lineage>
</organism>
<proteinExistence type="predicted"/>
<comment type="caution">
    <text evidence="1">The sequence shown here is derived from an EMBL/GenBank/DDBJ whole genome shotgun (WGS) entry which is preliminary data.</text>
</comment>
<keyword evidence="2" id="KW-1185">Reference proteome</keyword>
<evidence type="ECO:0000313" key="2">
    <source>
        <dbReference type="Proteomes" id="UP001209878"/>
    </source>
</evidence>
<evidence type="ECO:0008006" key="3">
    <source>
        <dbReference type="Google" id="ProtNLM"/>
    </source>
</evidence>
<dbReference type="Proteomes" id="UP001209878">
    <property type="component" value="Unassembled WGS sequence"/>
</dbReference>
<evidence type="ECO:0000313" key="1">
    <source>
        <dbReference type="EMBL" id="KAK2145350.1"/>
    </source>
</evidence>
<protein>
    <recommendedName>
        <fullName evidence="3">Endonuclease/exonuclease/phosphatase domain-containing protein</fullName>
    </recommendedName>
</protein>
<name>A0AAD9J3J7_RIDPI</name>
<dbReference type="EMBL" id="JAODUO010003950">
    <property type="protein sequence ID" value="KAK2145350.1"/>
    <property type="molecule type" value="Genomic_DNA"/>
</dbReference>
<accession>A0AAD9J3J7</accession>
<reference evidence="1" key="1">
    <citation type="journal article" date="2023" name="Mol. Biol. Evol.">
        <title>Third-Generation Sequencing Reveals the Adaptive Role of the Epigenome in Three Deep-Sea Polychaetes.</title>
        <authorList>
            <person name="Perez M."/>
            <person name="Aroh O."/>
            <person name="Sun Y."/>
            <person name="Lan Y."/>
            <person name="Juniper S.K."/>
            <person name="Young C.R."/>
            <person name="Angers B."/>
            <person name="Qian P.Y."/>
        </authorList>
    </citation>
    <scope>NUCLEOTIDE SEQUENCE</scope>
    <source>
        <strain evidence="1">R07B-5</strain>
    </source>
</reference>
<gene>
    <name evidence="1" type="ORF">NP493_3963g00000</name>
</gene>
<sequence length="196" mass="22029">MGDCLRLSRPLSMPNASFIDDFTTCIDKVHVHFDNIIVIGDLNYDLVKPAKTQPLHTVCDIFDFTNLIKTPTCFMKDAPPSMLDVILTNRPSLLFNITNSTCGISDLHNMISCVIKGAAPPPNKRKIKCRSYKHFDERVFSEAVGVIPFDVAYVFDEVDDIYWAHEVLLTDVLNDHAPIKEKTVKTSKPQTSKSSL</sequence>